<comment type="subcellular location">
    <subcellularLocation>
        <location evidence="2">Cell membrane</location>
    </subcellularLocation>
</comment>
<comment type="catalytic activity">
    <reaction evidence="20">
        <text>Preferential cleavage: (Ac)2-L-Lys-D-Ala-|-D-Ala. Also transpeptidation of peptidyl-alanyl moieties that are N-acyl substituents of D-alanine.</text>
        <dbReference type="EC" id="3.4.16.4"/>
    </reaction>
</comment>
<dbReference type="InterPro" id="IPR023346">
    <property type="entry name" value="Lysozyme-like_dom_sf"/>
</dbReference>
<evidence type="ECO:0000256" key="14">
    <source>
        <dbReference type="ARBA" id="ARBA00022984"/>
    </source>
</evidence>
<keyword evidence="25" id="KW-1133">Transmembrane helix</keyword>
<dbReference type="PANTHER" id="PTHR32282:SF11">
    <property type="entry name" value="PENICILLIN-BINDING PROTEIN 1B"/>
    <property type="match status" value="1"/>
</dbReference>
<evidence type="ECO:0000256" key="6">
    <source>
        <dbReference type="ARBA" id="ARBA00018637"/>
    </source>
</evidence>
<evidence type="ECO:0000256" key="10">
    <source>
        <dbReference type="ARBA" id="ARBA00022676"/>
    </source>
</evidence>
<dbReference type="AlphaFoldDB" id="A0A4S3JZE4"/>
<evidence type="ECO:0000256" key="15">
    <source>
        <dbReference type="ARBA" id="ARBA00023136"/>
    </source>
</evidence>
<evidence type="ECO:0000259" key="26">
    <source>
        <dbReference type="Pfam" id="PF00905"/>
    </source>
</evidence>
<keyword evidence="17" id="KW-0511">Multifunctional enzyme</keyword>
<feature type="transmembrane region" description="Helical" evidence="25">
    <location>
        <begin position="12"/>
        <end position="36"/>
    </location>
</feature>
<dbReference type="NCBIfam" id="TIGR02071">
    <property type="entry name" value="PBP_1b"/>
    <property type="match status" value="1"/>
</dbReference>
<evidence type="ECO:0000256" key="13">
    <source>
        <dbReference type="ARBA" id="ARBA00022960"/>
    </source>
</evidence>
<dbReference type="InterPro" id="IPR050396">
    <property type="entry name" value="Glycosyltr_51/Transpeptidase"/>
</dbReference>
<keyword evidence="15 25" id="KW-0472">Membrane</keyword>
<dbReference type="OrthoDB" id="9766909at2"/>
<evidence type="ECO:0000256" key="21">
    <source>
        <dbReference type="ARBA" id="ARBA00049902"/>
    </source>
</evidence>
<evidence type="ECO:0000256" key="25">
    <source>
        <dbReference type="SAM" id="Phobius"/>
    </source>
</evidence>
<evidence type="ECO:0000259" key="27">
    <source>
        <dbReference type="Pfam" id="PF00912"/>
    </source>
</evidence>
<dbReference type="Gene3D" id="3.40.710.10">
    <property type="entry name" value="DD-peptidase/beta-lactamase superfamily"/>
    <property type="match status" value="1"/>
</dbReference>
<evidence type="ECO:0000256" key="8">
    <source>
        <dbReference type="ARBA" id="ARBA00022645"/>
    </source>
</evidence>
<dbReference type="Proteomes" id="UP000295341">
    <property type="component" value="Unassembled WGS sequence"/>
</dbReference>
<dbReference type="GO" id="GO:0005886">
    <property type="term" value="C:plasma membrane"/>
    <property type="evidence" value="ECO:0007669"/>
    <property type="project" value="UniProtKB-SubCell"/>
</dbReference>
<accession>A0A4S3JZE4</accession>
<feature type="domain" description="Penicillin-binding protein transpeptidase" evidence="26">
    <location>
        <begin position="429"/>
        <end position="668"/>
    </location>
</feature>
<proteinExistence type="inferred from homology"/>
<dbReference type="UniPathway" id="UPA00219"/>
<dbReference type="Gene3D" id="3.30.2060.10">
    <property type="entry name" value="Penicillin-binding protein 1b domain"/>
    <property type="match status" value="1"/>
</dbReference>
<dbReference type="Pfam" id="PF00912">
    <property type="entry name" value="Transgly"/>
    <property type="match status" value="1"/>
</dbReference>
<dbReference type="GO" id="GO:0071555">
    <property type="term" value="P:cell wall organization"/>
    <property type="evidence" value="ECO:0007669"/>
    <property type="project" value="UniProtKB-UniRule"/>
</dbReference>
<dbReference type="GO" id="GO:0046677">
    <property type="term" value="P:response to antibiotic"/>
    <property type="evidence" value="ECO:0007669"/>
    <property type="project" value="UniProtKB-UniRule"/>
</dbReference>
<dbReference type="InterPro" id="IPR036950">
    <property type="entry name" value="PBP_transglycosylase"/>
</dbReference>
<evidence type="ECO:0000256" key="20">
    <source>
        <dbReference type="ARBA" id="ARBA00034000"/>
    </source>
</evidence>
<keyword evidence="12" id="KW-0378">Hydrolase</keyword>
<name>A0A4S3JZE4_9GAMM</name>
<evidence type="ECO:0000313" key="29">
    <source>
        <dbReference type="EMBL" id="TDU32875.1"/>
    </source>
</evidence>
<keyword evidence="13 23" id="KW-0133">Cell shape</keyword>
<evidence type="ECO:0000256" key="12">
    <source>
        <dbReference type="ARBA" id="ARBA00022801"/>
    </source>
</evidence>
<comment type="similarity">
    <text evidence="5 23">In the N-terminal section; belongs to the glycosyltransferase 51 family.</text>
</comment>
<dbReference type="GO" id="GO:0009252">
    <property type="term" value="P:peptidoglycan biosynthetic process"/>
    <property type="evidence" value="ECO:0007669"/>
    <property type="project" value="UniProtKB-UniRule"/>
</dbReference>
<keyword evidence="18 23" id="KW-0961">Cell wall biogenesis/degradation</keyword>
<keyword evidence="16" id="KW-0046">Antibiotic resistance</keyword>
<dbReference type="InterPro" id="IPR001264">
    <property type="entry name" value="Glyco_trans_51"/>
</dbReference>
<sequence length="771" mass="85109">MARPSSPLFRRILWFSLAALVIGISVGGLLLSGYLIQLDQEIRTRFAGSRWALPAQVYAAAQDLYPGRKLDAPELRHELERLGYRPSEVLNGPGTFVASKDRIDVEVRAFRFWDGPQPQYKIAVKMDEAGIAEIQDLEADAPRDIVRLDPMLIGSIYPQAQGEDRVLVRLDEVPELLRKGLVAVEDRGFYEHFGISVRGILRAALANLRAGHAVQGASTITQQLVKNFFLTPKRDLRRKAKEALMALLLEAHYSKDEILEAYFNEIHLGQDGDRAVHGFGLGSRFYFNKPISELRTHEIALLVGVVKGSSAYNPRRNPERAKARRDLVLKVFFEEGLISEDEYTSAVAEPLSIAGGKGGSVERYPAFVDLVRRQLKGQYQDVDLTNEGLRIFTTLDPRTQEVLESDLSEGISKLEKDRKLKEGTLQTAGVVTSVDGGEVLAIVGGREFRYAGFNRALDSRRSIGSLAKPFVFLTALHQQPDRFNLHTIIDDEPISMKLPNKQVWAPQNYDKKLHGPQPLYMALAQSYNLPTVRAGLEVGAAKVLETMKATGYYGDAQPNPSVFLGAVDIAPLDVAQMYGTLAAGGYQSKLSAIRSVTTKEGEALNRYPIKVKQTLPEGPTYLINWAMTKVISLGTGRAALSAVPPGTSLAGKTGTTDDLRDSWFAGFGADRVAVVWMGRDDYKPMGFTGSSGALVLWTRVMKDLQVRGLDMVPPPDVEEQLTDTYTGLKADEGCQSTVLLPYLRGRAPTEFAPCAKSAVNTPLDWLREIFE</sequence>
<evidence type="ECO:0000256" key="4">
    <source>
        <dbReference type="ARBA" id="ARBA00007090"/>
    </source>
</evidence>
<keyword evidence="8" id="KW-0121">Carboxypeptidase</keyword>
<dbReference type="GO" id="GO:0008360">
    <property type="term" value="P:regulation of cell shape"/>
    <property type="evidence" value="ECO:0007669"/>
    <property type="project" value="UniProtKB-UniRule"/>
</dbReference>
<evidence type="ECO:0000256" key="7">
    <source>
        <dbReference type="ARBA" id="ARBA00022475"/>
    </source>
</evidence>
<keyword evidence="9" id="KW-0645">Protease</keyword>
<dbReference type="SUPFAM" id="SSF56601">
    <property type="entry name" value="beta-lactamase/transpeptidase-like"/>
    <property type="match status" value="1"/>
</dbReference>
<evidence type="ECO:0000256" key="17">
    <source>
        <dbReference type="ARBA" id="ARBA00023268"/>
    </source>
</evidence>
<evidence type="ECO:0000256" key="16">
    <source>
        <dbReference type="ARBA" id="ARBA00023251"/>
    </source>
</evidence>
<dbReference type="InterPro" id="IPR001460">
    <property type="entry name" value="PCN-bd_Tpept"/>
</dbReference>
<keyword evidence="30" id="KW-1185">Reference proteome</keyword>
<protein>
    <recommendedName>
        <fullName evidence="6 22">Penicillin-binding protein 1B</fullName>
        <shortName evidence="23">PBP-1b</shortName>
        <shortName evidence="23">PBP1b</shortName>
    </recommendedName>
    <alternativeName>
        <fullName evidence="19 23">Murein polymerase</fullName>
    </alternativeName>
</protein>
<feature type="active site" description="Proton donor; for transglycosylase activity" evidence="24">
    <location>
        <position position="185"/>
    </location>
</feature>
<dbReference type="RefSeq" id="WP_133881352.1">
    <property type="nucleotide sequence ID" value="NZ_MWIN01000036.1"/>
</dbReference>
<evidence type="ECO:0000256" key="24">
    <source>
        <dbReference type="PIRSR" id="PIRSR002799-1"/>
    </source>
</evidence>
<evidence type="ECO:0000256" key="2">
    <source>
        <dbReference type="ARBA" id="ARBA00004236"/>
    </source>
</evidence>
<feature type="domain" description="Glycosyl transferase family 51" evidence="27">
    <location>
        <begin position="161"/>
        <end position="330"/>
    </location>
</feature>
<comment type="catalytic activity">
    <reaction evidence="21">
        <text>[GlcNAc-(1-&gt;4)-Mur2Ac(oyl-L-Ala-gamma-D-Glu-L-Lys-D-Ala-D-Ala)](n)-di-trans,octa-cis-undecaprenyl diphosphate + beta-D-GlcNAc-(1-&gt;4)-Mur2Ac(oyl-L-Ala-gamma-D-Glu-L-Lys-D-Ala-D-Ala)-di-trans,octa-cis-undecaprenyl diphosphate = [GlcNAc-(1-&gt;4)-Mur2Ac(oyl-L-Ala-gamma-D-Glu-L-Lys-D-Ala-D-Ala)](n+1)-di-trans,octa-cis-undecaprenyl diphosphate + di-trans,octa-cis-undecaprenyl diphosphate + H(+)</text>
        <dbReference type="Rhea" id="RHEA:23708"/>
        <dbReference type="Rhea" id="RHEA-COMP:9602"/>
        <dbReference type="Rhea" id="RHEA-COMP:9603"/>
        <dbReference type="ChEBI" id="CHEBI:15378"/>
        <dbReference type="ChEBI" id="CHEBI:58405"/>
        <dbReference type="ChEBI" id="CHEBI:60033"/>
        <dbReference type="ChEBI" id="CHEBI:78435"/>
        <dbReference type="EC" id="2.4.99.28"/>
    </reaction>
</comment>
<dbReference type="GO" id="GO:0006508">
    <property type="term" value="P:proteolysis"/>
    <property type="evidence" value="ECO:0007669"/>
    <property type="project" value="UniProtKB-KW"/>
</dbReference>
<dbReference type="InterPro" id="IPR012338">
    <property type="entry name" value="Beta-lactam/transpept-like"/>
</dbReference>
<dbReference type="Pfam" id="PF14814">
    <property type="entry name" value="UB2H"/>
    <property type="match status" value="1"/>
</dbReference>
<feature type="domain" description="Bifunctional transglycosylase second" evidence="28">
    <location>
        <begin position="64"/>
        <end position="148"/>
    </location>
</feature>
<evidence type="ECO:0000256" key="23">
    <source>
        <dbReference type="PIRNR" id="PIRNR002799"/>
    </source>
</evidence>
<comment type="function">
    <text evidence="1 23">Cell wall formation. Synthesis of cross-linked peptidoglycan from the lipid intermediates. The enzyme has a penicillin-insensitive transglycosylase N-terminal domain (formation of linear glycan strands) and a penicillin-sensitive transpeptidase C-terminal domain (cross-linking of the peptide subunits).</text>
</comment>
<comment type="similarity">
    <text evidence="4 23">In the C-terminal section; belongs to the transpeptidase family.</text>
</comment>
<keyword evidence="25" id="KW-0812">Transmembrane</keyword>
<evidence type="ECO:0000256" key="1">
    <source>
        <dbReference type="ARBA" id="ARBA00002624"/>
    </source>
</evidence>
<comment type="pathway">
    <text evidence="3 23">Cell wall biogenesis; peptidoglycan biosynthesis.</text>
</comment>
<keyword evidence="7" id="KW-1003">Cell membrane</keyword>
<dbReference type="InterPro" id="IPR028166">
    <property type="entry name" value="UB2H"/>
</dbReference>
<dbReference type="Pfam" id="PF00905">
    <property type="entry name" value="Transpeptidase"/>
    <property type="match status" value="1"/>
</dbReference>
<evidence type="ECO:0000256" key="19">
    <source>
        <dbReference type="ARBA" id="ARBA00032454"/>
    </source>
</evidence>
<keyword evidence="10 23" id="KW-0328">Glycosyltransferase</keyword>
<dbReference type="GO" id="GO:0008955">
    <property type="term" value="F:peptidoglycan glycosyltransferase activity"/>
    <property type="evidence" value="ECO:0007669"/>
    <property type="project" value="UniProtKB-UniRule"/>
</dbReference>
<evidence type="ECO:0000259" key="28">
    <source>
        <dbReference type="Pfam" id="PF14814"/>
    </source>
</evidence>
<dbReference type="PANTHER" id="PTHR32282">
    <property type="entry name" value="BINDING PROTEIN TRANSPEPTIDASE, PUTATIVE-RELATED"/>
    <property type="match status" value="1"/>
</dbReference>
<dbReference type="GO" id="GO:0008658">
    <property type="term" value="F:penicillin binding"/>
    <property type="evidence" value="ECO:0007669"/>
    <property type="project" value="UniProtKB-UniRule"/>
</dbReference>
<dbReference type="GO" id="GO:0030288">
    <property type="term" value="C:outer membrane-bounded periplasmic space"/>
    <property type="evidence" value="ECO:0007669"/>
    <property type="project" value="TreeGrafter"/>
</dbReference>
<evidence type="ECO:0000313" key="30">
    <source>
        <dbReference type="Proteomes" id="UP000295341"/>
    </source>
</evidence>
<evidence type="ECO:0000256" key="18">
    <source>
        <dbReference type="ARBA" id="ARBA00023316"/>
    </source>
</evidence>
<reference evidence="29 30" key="1">
    <citation type="submission" date="2019-03" db="EMBL/GenBank/DDBJ databases">
        <title>Genomic Encyclopedia of Type Strains, Phase IV (KMG-IV): sequencing the most valuable type-strain genomes for metagenomic binning, comparative biology and taxonomic classification.</title>
        <authorList>
            <person name="Goeker M."/>
        </authorList>
    </citation>
    <scope>NUCLEOTIDE SEQUENCE [LARGE SCALE GENOMIC DNA]</scope>
    <source>
        <strain evidence="29 30">DSM 26377</strain>
    </source>
</reference>
<comment type="caution">
    <text evidence="29">The sequence shown here is derived from an EMBL/GenBank/DDBJ whole genome shotgun (WGS) entry which is preliminary data.</text>
</comment>
<evidence type="ECO:0000256" key="11">
    <source>
        <dbReference type="ARBA" id="ARBA00022679"/>
    </source>
</evidence>
<dbReference type="GO" id="GO:0009002">
    <property type="term" value="F:serine-type D-Ala-D-Ala carboxypeptidase activity"/>
    <property type="evidence" value="ECO:0007669"/>
    <property type="project" value="UniProtKB-EC"/>
</dbReference>
<dbReference type="InterPro" id="IPR011813">
    <property type="entry name" value="PBP_1b"/>
</dbReference>
<evidence type="ECO:0000256" key="22">
    <source>
        <dbReference type="NCBIfam" id="TIGR02071"/>
    </source>
</evidence>
<gene>
    <name evidence="29" type="ORF">DFR24_2285</name>
</gene>
<evidence type="ECO:0000256" key="3">
    <source>
        <dbReference type="ARBA" id="ARBA00004752"/>
    </source>
</evidence>
<organism evidence="29 30">
    <name type="scientific">Panacagrimonas perspica</name>
    <dbReference type="NCBI Taxonomy" id="381431"/>
    <lineage>
        <taxon>Bacteria</taxon>
        <taxon>Pseudomonadati</taxon>
        <taxon>Pseudomonadota</taxon>
        <taxon>Gammaproteobacteria</taxon>
        <taxon>Nevskiales</taxon>
        <taxon>Nevskiaceae</taxon>
        <taxon>Panacagrimonas</taxon>
    </lineage>
</organism>
<feature type="active site" description="Acyl-ester intermediate; for transpeptidase activity" evidence="24">
    <location>
        <position position="465"/>
    </location>
</feature>
<dbReference type="PIRSF" id="PIRSF002799">
    <property type="entry name" value="PBP_1b"/>
    <property type="match status" value="1"/>
</dbReference>
<dbReference type="Gene3D" id="1.10.3810.10">
    <property type="entry name" value="Biosynthetic peptidoglycan transglycosylase-like"/>
    <property type="match status" value="1"/>
</dbReference>
<keyword evidence="14 23" id="KW-0573">Peptidoglycan synthesis</keyword>
<dbReference type="GO" id="GO:0009274">
    <property type="term" value="C:peptidoglycan-based cell wall"/>
    <property type="evidence" value="ECO:0007669"/>
    <property type="project" value="UniProtKB-UniRule"/>
</dbReference>
<evidence type="ECO:0000256" key="9">
    <source>
        <dbReference type="ARBA" id="ARBA00022670"/>
    </source>
</evidence>
<evidence type="ECO:0000256" key="5">
    <source>
        <dbReference type="ARBA" id="ARBA00007739"/>
    </source>
</evidence>
<keyword evidence="11 23" id="KW-0808">Transferase</keyword>
<dbReference type="EMBL" id="SOBT01000008">
    <property type="protein sequence ID" value="TDU32875.1"/>
    <property type="molecule type" value="Genomic_DNA"/>
</dbReference>
<dbReference type="SUPFAM" id="SSF53955">
    <property type="entry name" value="Lysozyme-like"/>
    <property type="match status" value="1"/>
</dbReference>